<dbReference type="Gramene" id="PRQ55441">
    <property type="protein sequence ID" value="PRQ55441"/>
    <property type="gene ID" value="RchiOBHm_Chr1g0324581"/>
</dbReference>
<evidence type="ECO:0000313" key="3">
    <source>
        <dbReference type="EMBL" id="PRQ55441.1"/>
    </source>
</evidence>
<organism evidence="3 4">
    <name type="scientific">Rosa chinensis</name>
    <name type="common">China rose</name>
    <dbReference type="NCBI Taxonomy" id="74649"/>
    <lineage>
        <taxon>Eukaryota</taxon>
        <taxon>Viridiplantae</taxon>
        <taxon>Streptophyta</taxon>
        <taxon>Embryophyta</taxon>
        <taxon>Tracheophyta</taxon>
        <taxon>Spermatophyta</taxon>
        <taxon>Magnoliopsida</taxon>
        <taxon>eudicotyledons</taxon>
        <taxon>Gunneridae</taxon>
        <taxon>Pentapetalae</taxon>
        <taxon>rosids</taxon>
        <taxon>fabids</taxon>
        <taxon>Rosales</taxon>
        <taxon>Rosaceae</taxon>
        <taxon>Rosoideae</taxon>
        <taxon>Rosoideae incertae sedis</taxon>
        <taxon>Rosa</taxon>
    </lineage>
</organism>
<dbReference type="Proteomes" id="UP000238479">
    <property type="component" value="Chromosome 1"/>
</dbReference>
<reference evidence="3 4" key="1">
    <citation type="journal article" date="2018" name="Nat. Genet.">
        <title>The Rosa genome provides new insights in the design of modern roses.</title>
        <authorList>
            <person name="Bendahmane M."/>
        </authorList>
    </citation>
    <scope>NUCLEOTIDE SEQUENCE [LARGE SCALE GENOMIC DNA]</scope>
    <source>
        <strain evidence="4">cv. Old Blush</strain>
    </source>
</reference>
<dbReference type="AlphaFoldDB" id="A0A2P6S9U1"/>
<dbReference type="PROSITE" id="PS01186">
    <property type="entry name" value="EGF_2"/>
    <property type="match status" value="1"/>
</dbReference>
<protein>
    <recommendedName>
        <fullName evidence="2">EGF-like domain-containing protein</fullName>
    </recommendedName>
</protein>
<feature type="transmembrane region" description="Helical" evidence="1">
    <location>
        <begin position="55"/>
        <end position="73"/>
    </location>
</feature>
<dbReference type="STRING" id="74649.A0A2P6S9U1"/>
<accession>A0A2P6S9U1</accession>
<feature type="domain" description="EGF-like" evidence="2">
    <location>
        <begin position="36"/>
        <end position="47"/>
    </location>
</feature>
<keyword evidence="1" id="KW-0812">Transmembrane</keyword>
<evidence type="ECO:0000256" key="1">
    <source>
        <dbReference type="SAM" id="Phobius"/>
    </source>
</evidence>
<dbReference type="InterPro" id="IPR000742">
    <property type="entry name" value="EGF"/>
</dbReference>
<evidence type="ECO:0000259" key="2">
    <source>
        <dbReference type="PROSITE" id="PS01186"/>
    </source>
</evidence>
<evidence type="ECO:0000313" key="4">
    <source>
        <dbReference type="Proteomes" id="UP000238479"/>
    </source>
</evidence>
<keyword evidence="4" id="KW-1185">Reference proteome</keyword>
<proteinExistence type="predicted"/>
<comment type="caution">
    <text evidence="3">The sequence shown here is derived from an EMBL/GenBank/DDBJ whole genome shotgun (WGS) entry which is preliminary data.</text>
</comment>
<dbReference type="EMBL" id="PDCK01000039">
    <property type="protein sequence ID" value="PRQ55441.1"/>
    <property type="molecule type" value="Genomic_DNA"/>
</dbReference>
<sequence length="94" mass="10808">MRCDVAKKKSQTYSCKEHSDCVDRIINGTSSGGYTCRCMTGYDENPCISDGCQGISISMFVLLVGFFWLYCGMKRRKFEQLKEKYFKENDGEKL</sequence>
<name>A0A2P6S9U1_ROSCH</name>
<keyword evidence="1" id="KW-0472">Membrane</keyword>
<keyword evidence="1" id="KW-1133">Transmembrane helix</keyword>
<gene>
    <name evidence="3" type="ORF">RchiOBHm_Chr1g0324581</name>
</gene>